<dbReference type="Pfam" id="PF00440">
    <property type="entry name" value="TetR_N"/>
    <property type="match status" value="1"/>
</dbReference>
<dbReference type="GO" id="GO:0003700">
    <property type="term" value="F:DNA-binding transcription factor activity"/>
    <property type="evidence" value="ECO:0007669"/>
    <property type="project" value="TreeGrafter"/>
</dbReference>
<dbReference type="OMA" id="HCLLTIM"/>
<accession>A0A117ILM5</accession>
<organism evidence="6 7">
    <name type="scientific">Mycolicibacterium thermoresistibile</name>
    <name type="common">Mycobacterium thermoresistibile</name>
    <dbReference type="NCBI Taxonomy" id="1797"/>
    <lineage>
        <taxon>Bacteria</taxon>
        <taxon>Bacillati</taxon>
        <taxon>Actinomycetota</taxon>
        <taxon>Actinomycetes</taxon>
        <taxon>Mycobacteriales</taxon>
        <taxon>Mycobacteriaceae</taxon>
        <taxon>Mycolicibacterium</taxon>
    </lineage>
</organism>
<dbReference type="Gene3D" id="1.10.10.60">
    <property type="entry name" value="Homeodomain-like"/>
    <property type="match status" value="1"/>
</dbReference>
<dbReference type="STRING" id="1797.RMCT_0886"/>
<protein>
    <submittedName>
        <fullName evidence="6">Transcriptional regulator</fullName>
    </submittedName>
</protein>
<evidence type="ECO:0000256" key="3">
    <source>
        <dbReference type="ARBA" id="ARBA00023163"/>
    </source>
</evidence>
<evidence type="ECO:0000313" key="6">
    <source>
        <dbReference type="EMBL" id="GAT13915.1"/>
    </source>
</evidence>
<dbReference type="InterPro" id="IPR036271">
    <property type="entry name" value="Tet_transcr_reg_TetR-rel_C_sf"/>
</dbReference>
<evidence type="ECO:0000256" key="4">
    <source>
        <dbReference type="PROSITE-ProRule" id="PRU00335"/>
    </source>
</evidence>
<feature type="domain" description="HTH tetR-type" evidence="5">
    <location>
        <begin position="18"/>
        <end position="78"/>
    </location>
</feature>
<proteinExistence type="predicted"/>
<dbReference type="PANTHER" id="PTHR30055">
    <property type="entry name" value="HTH-TYPE TRANSCRIPTIONAL REGULATOR RUTR"/>
    <property type="match status" value="1"/>
</dbReference>
<evidence type="ECO:0000313" key="7">
    <source>
        <dbReference type="Proteomes" id="UP000069654"/>
    </source>
</evidence>
<name>A0A117ILM5_MYCTH</name>
<sequence length="213" mass="24174">MAPRTKTADAEVDTEGPRSKRKMILEAAIDHFGKVGFEQTKWSTVADEVGIGQTALYHYFESKNHCLLTIMRMELDDSLKRFKAATASASNATEALRAAVASAYEGNYPRDALQRRILQSHVDMLASPRPSEKEETERNLSRTLVREIEQEWADLIRRGIKERVFVDRDPDMTAALVLAMIVSVWRWYRPGGKRSLPDIAEFVTESVMRMVLA</sequence>
<evidence type="ECO:0000256" key="1">
    <source>
        <dbReference type="ARBA" id="ARBA00023015"/>
    </source>
</evidence>
<dbReference type="RefSeq" id="WP_003926975.1">
    <property type="nucleotide sequence ID" value="NZ_BCTB01000004.1"/>
</dbReference>
<dbReference type="PANTHER" id="PTHR30055:SF234">
    <property type="entry name" value="HTH-TYPE TRANSCRIPTIONAL REGULATOR BETI"/>
    <property type="match status" value="1"/>
</dbReference>
<feature type="DNA-binding region" description="H-T-H motif" evidence="4">
    <location>
        <begin position="41"/>
        <end position="60"/>
    </location>
</feature>
<evidence type="ECO:0000256" key="2">
    <source>
        <dbReference type="ARBA" id="ARBA00023125"/>
    </source>
</evidence>
<dbReference type="SUPFAM" id="SSF48498">
    <property type="entry name" value="Tetracyclin repressor-like, C-terminal domain"/>
    <property type="match status" value="1"/>
</dbReference>
<reference evidence="7" key="2">
    <citation type="submission" date="2016-02" db="EMBL/GenBank/DDBJ databases">
        <title>Draft genome sequence of five rapidly growing Mycobacterium species.</title>
        <authorList>
            <person name="Katahira K."/>
            <person name="Gotou Y."/>
            <person name="Iida K."/>
            <person name="Ogura Y."/>
            <person name="Hayashi T."/>
        </authorList>
    </citation>
    <scope>NUCLEOTIDE SEQUENCE [LARGE SCALE GENOMIC DNA]</scope>
    <source>
        <strain evidence="7">JCM6362</strain>
    </source>
</reference>
<dbReference type="InterPro" id="IPR009057">
    <property type="entry name" value="Homeodomain-like_sf"/>
</dbReference>
<dbReference type="GO" id="GO:0000976">
    <property type="term" value="F:transcription cis-regulatory region binding"/>
    <property type="evidence" value="ECO:0007669"/>
    <property type="project" value="TreeGrafter"/>
</dbReference>
<dbReference type="EMBL" id="BCTB01000004">
    <property type="protein sequence ID" value="GAT13915.1"/>
    <property type="molecule type" value="Genomic_DNA"/>
</dbReference>
<dbReference type="InterPro" id="IPR050109">
    <property type="entry name" value="HTH-type_TetR-like_transc_reg"/>
</dbReference>
<comment type="caution">
    <text evidence="6">The sequence shown here is derived from an EMBL/GenBank/DDBJ whole genome shotgun (WGS) entry which is preliminary data.</text>
</comment>
<dbReference type="Pfam" id="PF17932">
    <property type="entry name" value="TetR_C_24"/>
    <property type="match status" value="1"/>
</dbReference>
<evidence type="ECO:0000259" key="5">
    <source>
        <dbReference type="PROSITE" id="PS50977"/>
    </source>
</evidence>
<dbReference type="Gene3D" id="1.10.357.10">
    <property type="entry name" value="Tetracycline Repressor, domain 2"/>
    <property type="match status" value="1"/>
</dbReference>
<keyword evidence="3" id="KW-0804">Transcription</keyword>
<keyword evidence="2 4" id="KW-0238">DNA-binding</keyword>
<gene>
    <name evidence="6" type="ORF">RMCT_0886</name>
</gene>
<dbReference type="InterPro" id="IPR001647">
    <property type="entry name" value="HTH_TetR"/>
</dbReference>
<dbReference type="AlphaFoldDB" id="A0A117ILM5"/>
<dbReference type="SUPFAM" id="SSF46689">
    <property type="entry name" value="Homeodomain-like"/>
    <property type="match status" value="1"/>
</dbReference>
<keyword evidence="1" id="KW-0805">Transcription regulation</keyword>
<dbReference type="PROSITE" id="PS50977">
    <property type="entry name" value="HTH_TETR_2"/>
    <property type="match status" value="1"/>
</dbReference>
<dbReference type="PRINTS" id="PR00455">
    <property type="entry name" value="HTHTETR"/>
</dbReference>
<dbReference type="Proteomes" id="UP000069654">
    <property type="component" value="Unassembled WGS sequence"/>
</dbReference>
<dbReference type="InterPro" id="IPR041490">
    <property type="entry name" value="KstR2_TetR_C"/>
</dbReference>
<reference evidence="6 7" key="1">
    <citation type="journal article" date="2016" name="Genome Announc.">
        <title>Draft Genome Sequences of Five Rapidly Growing Mycobacterium Species, M. thermoresistibile, M. fortuitum subsp. acetamidolyticum, M. canariasense, M. brisbanense, and M. novocastrense.</title>
        <authorList>
            <person name="Katahira K."/>
            <person name="Ogura Y."/>
            <person name="Gotoh Y."/>
            <person name="Hayashi T."/>
        </authorList>
    </citation>
    <scope>NUCLEOTIDE SEQUENCE [LARGE SCALE GENOMIC DNA]</scope>
    <source>
        <strain evidence="6 7">JCM6362</strain>
    </source>
</reference>
<dbReference type="OrthoDB" id="1669699at2"/>